<gene>
    <name evidence="4" type="primary">bamE</name>
    <name evidence="7" type="ORF">TAO_1430</name>
</gene>
<keyword evidence="3 4" id="KW-0998">Cell outer membrane</keyword>
<dbReference type="HAMAP" id="MF_00925">
    <property type="entry name" value="OM_assembly_BamE"/>
    <property type="match status" value="1"/>
</dbReference>
<evidence type="ECO:0000256" key="3">
    <source>
        <dbReference type="ARBA" id="ARBA00023237"/>
    </source>
</evidence>
<dbReference type="RefSeq" id="WP_096527304.1">
    <property type="nucleotide sequence ID" value="NZ_AP014836.1"/>
</dbReference>
<evidence type="ECO:0000313" key="7">
    <source>
        <dbReference type="EMBL" id="BAW80800.1"/>
    </source>
</evidence>
<dbReference type="InterPro" id="IPR007450">
    <property type="entry name" value="BamE_dom"/>
</dbReference>
<sequence>MDKLLIFIIGYASISLVACSTERLPGIYRIDVQQGNIITQDMLDKLKLGMSKQQVTFVLGTPLVVDTFLPDRWYYVYSFKSGKKQREQRTITVWFKDDKLLRVSGDVKIGAYQKPKSEESEQVTSVIVPPRPESTGPFSGLMNKLGLGHNSKDTPPDTKSSKEGTEISSQPAKEGESDKTPPP</sequence>
<comment type="subunit">
    <text evidence="4">Part of the Bam complex.</text>
</comment>
<dbReference type="GO" id="GO:0030674">
    <property type="term" value="F:protein-macromolecule adaptor activity"/>
    <property type="evidence" value="ECO:0007669"/>
    <property type="project" value="TreeGrafter"/>
</dbReference>
<keyword evidence="4" id="KW-0449">Lipoprotein</keyword>
<organism evidence="7 8">
    <name type="scientific">Candidatus Nitrosoglobus terrae</name>
    <dbReference type="NCBI Taxonomy" id="1630141"/>
    <lineage>
        <taxon>Bacteria</taxon>
        <taxon>Pseudomonadati</taxon>
        <taxon>Pseudomonadota</taxon>
        <taxon>Gammaproteobacteria</taxon>
        <taxon>Chromatiales</taxon>
        <taxon>Chromatiaceae</taxon>
        <taxon>Candidatus Nitrosoglobus</taxon>
    </lineage>
</organism>
<evidence type="ECO:0000256" key="2">
    <source>
        <dbReference type="ARBA" id="ARBA00023136"/>
    </source>
</evidence>
<dbReference type="KEGG" id="ntt:TAO_1430"/>
<keyword evidence="1 4" id="KW-0732">Signal</keyword>
<dbReference type="GO" id="GO:0043165">
    <property type="term" value="P:Gram-negative-bacterium-type cell outer membrane assembly"/>
    <property type="evidence" value="ECO:0007669"/>
    <property type="project" value="UniProtKB-UniRule"/>
</dbReference>
<evidence type="ECO:0000259" key="6">
    <source>
        <dbReference type="Pfam" id="PF04355"/>
    </source>
</evidence>
<dbReference type="Pfam" id="PF04355">
    <property type="entry name" value="BamE"/>
    <property type="match status" value="1"/>
</dbReference>
<keyword evidence="2 4" id="KW-0472">Membrane</keyword>
<feature type="compositionally biased region" description="Basic and acidic residues" evidence="5">
    <location>
        <begin position="150"/>
        <end position="165"/>
    </location>
</feature>
<comment type="subcellular location">
    <subcellularLocation>
        <location evidence="4">Cell outer membrane</location>
        <topology evidence="4">Lipid-anchor</topology>
    </subcellularLocation>
</comment>
<name>A0A1Q2SNU4_9GAMM</name>
<keyword evidence="4" id="KW-0564">Palmitate</keyword>
<dbReference type="Gene3D" id="3.30.1450.10">
    <property type="match status" value="1"/>
</dbReference>
<dbReference type="OrthoDB" id="9808250at2"/>
<keyword evidence="8" id="KW-1185">Reference proteome</keyword>
<dbReference type="AlphaFoldDB" id="A0A1Q2SNU4"/>
<dbReference type="GO" id="GO:0051205">
    <property type="term" value="P:protein insertion into membrane"/>
    <property type="evidence" value="ECO:0007669"/>
    <property type="project" value="UniProtKB-UniRule"/>
</dbReference>
<feature type="compositionally biased region" description="Basic and acidic residues" evidence="5">
    <location>
        <begin position="173"/>
        <end position="183"/>
    </location>
</feature>
<accession>A0A1Q2SNU4</accession>
<evidence type="ECO:0000256" key="5">
    <source>
        <dbReference type="SAM" id="MobiDB-lite"/>
    </source>
</evidence>
<comment type="similarity">
    <text evidence="4">Belongs to the BamE family.</text>
</comment>
<evidence type="ECO:0000256" key="4">
    <source>
        <dbReference type="HAMAP-Rule" id="MF_00925"/>
    </source>
</evidence>
<dbReference type="Proteomes" id="UP000243679">
    <property type="component" value="Chromosome"/>
</dbReference>
<dbReference type="GO" id="GO:1990063">
    <property type="term" value="C:Bam protein complex"/>
    <property type="evidence" value="ECO:0007669"/>
    <property type="project" value="TreeGrafter"/>
</dbReference>
<comment type="function">
    <text evidence="4">Part of the outer membrane protein assembly complex, which is involved in assembly and insertion of beta-barrel proteins into the outer membrane.</text>
</comment>
<feature type="domain" description="Outer membrane protein assembly factor BamE" evidence="6">
    <location>
        <begin position="35"/>
        <end position="104"/>
    </location>
</feature>
<evidence type="ECO:0000313" key="8">
    <source>
        <dbReference type="Proteomes" id="UP000243679"/>
    </source>
</evidence>
<reference evidence="7 8" key="1">
    <citation type="journal article" date="2017" name="ISME J.">
        <title>An acid-tolerant ammonia-oxidizing ?-proteobacterium from soil.</title>
        <authorList>
            <person name="Hayatsu M."/>
            <person name="Tago K."/>
            <person name="Uchiyama I."/>
            <person name="Toyoda A."/>
            <person name="Wang Y."/>
            <person name="Shimomura Y."/>
            <person name="Okubo T."/>
            <person name="Kurisu F."/>
            <person name="Hirono Y."/>
            <person name="Nonaka K."/>
            <person name="Akiyama H."/>
            <person name="Itoh T."/>
            <person name="Takami H."/>
        </authorList>
    </citation>
    <scope>NUCLEOTIDE SEQUENCE [LARGE SCALE GENOMIC DNA]</scope>
    <source>
        <strain evidence="7 8">TAO100</strain>
    </source>
</reference>
<dbReference type="PANTHER" id="PTHR37482:SF1">
    <property type="entry name" value="OUTER MEMBRANE PROTEIN ASSEMBLY FACTOR BAME"/>
    <property type="match status" value="1"/>
</dbReference>
<dbReference type="InterPro" id="IPR026592">
    <property type="entry name" value="BamE"/>
</dbReference>
<dbReference type="PANTHER" id="PTHR37482">
    <property type="entry name" value="OUTER MEMBRANE PROTEIN ASSEMBLY FACTOR BAME"/>
    <property type="match status" value="1"/>
</dbReference>
<protein>
    <recommendedName>
        <fullName evidence="4">Outer membrane protein assembly factor BamE</fullName>
    </recommendedName>
</protein>
<evidence type="ECO:0000256" key="1">
    <source>
        <dbReference type="ARBA" id="ARBA00022729"/>
    </source>
</evidence>
<dbReference type="EMBL" id="AP014836">
    <property type="protein sequence ID" value="BAW80800.1"/>
    <property type="molecule type" value="Genomic_DNA"/>
</dbReference>
<proteinExistence type="inferred from homology"/>
<dbReference type="InterPro" id="IPR037873">
    <property type="entry name" value="BamE-like"/>
</dbReference>
<dbReference type="PROSITE" id="PS51257">
    <property type="entry name" value="PROKAR_LIPOPROTEIN"/>
    <property type="match status" value="1"/>
</dbReference>
<feature type="region of interest" description="Disordered" evidence="5">
    <location>
        <begin position="113"/>
        <end position="183"/>
    </location>
</feature>